<dbReference type="AlphaFoldDB" id="A0A1L7XXK8"/>
<evidence type="ECO:0000313" key="1">
    <source>
        <dbReference type="EMBL" id="CZR69729.1"/>
    </source>
</evidence>
<dbReference type="Proteomes" id="UP000184330">
    <property type="component" value="Unassembled WGS sequence"/>
</dbReference>
<gene>
    <name evidence="1" type="ORF">PAC_19629</name>
</gene>
<name>A0A1L7XXK8_9HELO</name>
<dbReference type="EMBL" id="FJOG01000078">
    <property type="protein sequence ID" value="CZR69729.1"/>
    <property type="molecule type" value="Genomic_DNA"/>
</dbReference>
<accession>A0A1L7XXK8</accession>
<sequence>MRSHLRVEIKEQTKQGFGVEITDGTGEDDTSAVRKVKDLICETLDTIEMSYPKEDERERYDSHEDLKILAIYPA</sequence>
<dbReference type="OrthoDB" id="3569781at2759"/>
<organism evidence="1 2">
    <name type="scientific">Phialocephala subalpina</name>
    <dbReference type="NCBI Taxonomy" id="576137"/>
    <lineage>
        <taxon>Eukaryota</taxon>
        <taxon>Fungi</taxon>
        <taxon>Dikarya</taxon>
        <taxon>Ascomycota</taxon>
        <taxon>Pezizomycotina</taxon>
        <taxon>Leotiomycetes</taxon>
        <taxon>Helotiales</taxon>
        <taxon>Mollisiaceae</taxon>
        <taxon>Phialocephala</taxon>
        <taxon>Phialocephala fortinii species complex</taxon>
    </lineage>
</organism>
<keyword evidence="2" id="KW-1185">Reference proteome</keyword>
<proteinExistence type="predicted"/>
<reference evidence="1 2" key="1">
    <citation type="submission" date="2016-03" db="EMBL/GenBank/DDBJ databases">
        <authorList>
            <person name="Ploux O."/>
        </authorList>
    </citation>
    <scope>NUCLEOTIDE SEQUENCE [LARGE SCALE GENOMIC DNA]</scope>
    <source>
        <strain evidence="1 2">UAMH 11012</strain>
    </source>
</reference>
<evidence type="ECO:0000313" key="2">
    <source>
        <dbReference type="Proteomes" id="UP000184330"/>
    </source>
</evidence>
<protein>
    <submittedName>
        <fullName evidence="1">Uncharacterized protein</fullName>
    </submittedName>
</protein>